<proteinExistence type="predicted"/>
<evidence type="ECO:0000259" key="7">
    <source>
        <dbReference type="Pfam" id="PF00482"/>
    </source>
</evidence>
<evidence type="ECO:0000313" key="9">
    <source>
        <dbReference type="Proteomes" id="UP000002026"/>
    </source>
</evidence>
<protein>
    <submittedName>
        <fullName evidence="8">Flp pilus assembly protein TadC</fullName>
    </submittedName>
</protein>
<evidence type="ECO:0000256" key="6">
    <source>
        <dbReference type="SAM" id="Phobius"/>
    </source>
</evidence>
<dbReference type="HOGENOM" id="CLU_1239460_0_0_11"/>
<dbReference type="InterPro" id="IPR018076">
    <property type="entry name" value="T2SS_GspF_dom"/>
</dbReference>
<gene>
    <name evidence="8" type="ordered locus">Shel_20330</name>
</gene>
<evidence type="ECO:0000256" key="3">
    <source>
        <dbReference type="ARBA" id="ARBA00022692"/>
    </source>
</evidence>
<organism evidence="8 9">
    <name type="scientific">Slackia heliotrinireducens (strain ATCC 29202 / DSM 20476 / NCTC 11029 / RHS 1)</name>
    <name type="common">Peptococcus heliotrinreducens</name>
    <dbReference type="NCBI Taxonomy" id="471855"/>
    <lineage>
        <taxon>Bacteria</taxon>
        <taxon>Bacillati</taxon>
        <taxon>Actinomycetota</taxon>
        <taxon>Coriobacteriia</taxon>
        <taxon>Eggerthellales</taxon>
        <taxon>Eggerthellaceae</taxon>
        <taxon>Slackia</taxon>
    </lineage>
</organism>
<evidence type="ECO:0000313" key="8">
    <source>
        <dbReference type="EMBL" id="ACV23046.1"/>
    </source>
</evidence>
<evidence type="ECO:0000256" key="5">
    <source>
        <dbReference type="ARBA" id="ARBA00023136"/>
    </source>
</evidence>
<dbReference type="PANTHER" id="PTHR35007">
    <property type="entry name" value="INTEGRAL MEMBRANE PROTEIN-RELATED"/>
    <property type="match status" value="1"/>
</dbReference>
<keyword evidence="5 6" id="KW-0472">Membrane</keyword>
<reference evidence="8 9" key="1">
    <citation type="journal article" date="2009" name="Stand. Genomic Sci.">
        <title>Complete genome sequence of Slackia heliotrinireducens type strain (RHS 1).</title>
        <authorList>
            <person name="Pukall R."/>
            <person name="Lapidus A."/>
            <person name="Nolan M."/>
            <person name="Copeland A."/>
            <person name="Glavina Del Rio T."/>
            <person name="Lucas S."/>
            <person name="Chen F."/>
            <person name="Tice H."/>
            <person name="Cheng J.F."/>
            <person name="Chertkov O."/>
            <person name="Bruce D."/>
            <person name="Goodwin L."/>
            <person name="Kuske C."/>
            <person name="Brettin T."/>
            <person name="Detter J.C."/>
            <person name="Han C."/>
            <person name="Pitluck S."/>
            <person name="Pati A."/>
            <person name="Mavrommatis K."/>
            <person name="Ivanova N."/>
            <person name="Ovchinnikova G."/>
            <person name="Chen A."/>
            <person name="Palaniappan K."/>
            <person name="Schneider S."/>
            <person name="Rohde M."/>
            <person name="Chain P."/>
            <person name="D'haeseleer P."/>
            <person name="Goker M."/>
            <person name="Bristow J."/>
            <person name="Eisen J.A."/>
            <person name="Markowitz V."/>
            <person name="Kyrpides N.C."/>
            <person name="Klenk H.P."/>
            <person name="Hugenholtz P."/>
        </authorList>
    </citation>
    <scope>NUCLEOTIDE SEQUENCE [LARGE SCALE GENOMIC DNA]</scope>
    <source>
        <strain evidence="9">ATCC 29202 / DSM 20476 / NCTC 11029 / RHS 1</strain>
    </source>
</reference>
<accession>C7N811</accession>
<name>C7N811_SLAHD</name>
<comment type="subcellular location">
    <subcellularLocation>
        <location evidence="1">Cell membrane</location>
        <topology evidence="1">Multi-pass membrane protein</topology>
    </subcellularLocation>
</comment>
<dbReference type="KEGG" id="shi:Shel_20330"/>
<dbReference type="EMBL" id="CP001684">
    <property type="protein sequence ID" value="ACV23046.1"/>
    <property type="molecule type" value="Genomic_DNA"/>
</dbReference>
<dbReference type="AlphaFoldDB" id="C7N811"/>
<keyword evidence="9" id="KW-1185">Reference proteome</keyword>
<dbReference type="STRING" id="471855.Shel_20330"/>
<keyword evidence="4 6" id="KW-1133">Transmembrane helix</keyword>
<dbReference type="Pfam" id="PF00482">
    <property type="entry name" value="T2SSF"/>
    <property type="match status" value="1"/>
</dbReference>
<feature type="transmembrane region" description="Helical" evidence="6">
    <location>
        <begin position="6"/>
        <end position="25"/>
    </location>
</feature>
<evidence type="ECO:0000256" key="2">
    <source>
        <dbReference type="ARBA" id="ARBA00022475"/>
    </source>
</evidence>
<evidence type="ECO:0000256" key="4">
    <source>
        <dbReference type="ARBA" id="ARBA00022989"/>
    </source>
</evidence>
<sequence length="205" mass="22535">MMKVWLLAAVASALGCGFIVGWSFIHRKEFLKRRGRGPGAAASDGLFGAVRRKRRQREASAAIERHVPEMMDAVALGMKAGLSFDSAFGLYHARFDDELARACAQAHTEWESGLVSREQALTDMAERFDSAPLRRFASNVSRNLKFGSSIVRVLGALSAEAQAAYRTRMEEKVAKVPVRMLMPTAMLILPAMLIVVLGPVMLELL</sequence>
<keyword evidence="3 6" id="KW-0812">Transmembrane</keyword>
<dbReference type="eggNOG" id="COG2064">
    <property type="taxonomic scope" value="Bacteria"/>
</dbReference>
<keyword evidence="2" id="KW-1003">Cell membrane</keyword>
<dbReference type="GO" id="GO:0005886">
    <property type="term" value="C:plasma membrane"/>
    <property type="evidence" value="ECO:0007669"/>
    <property type="project" value="UniProtKB-SubCell"/>
</dbReference>
<feature type="domain" description="Type II secretion system protein GspF" evidence="7">
    <location>
        <begin position="72"/>
        <end position="197"/>
    </location>
</feature>
<dbReference type="PANTHER" id="PTHR35007:SF2">
    <property type="entry name" value="PILUS ASSEMBLE PROTEIN"/>
    <property type="match status" value="1"/>
</dbReference>
<feature type="transmembrane region" description="Helical" evidence="6">
    <location>
        <begin position="178"/>
        <end position="202"/>
    </location>
</feature>
<dbReference type="PROSITE" id="PS51257">
    <property type="entry name" value="PROKAR_LIPOPROTEIN"/>
    <property type="match status" value="1"/>
</dbReference>
<dbReference type="Proteomes" id="UP000002026">
    <property type="component" value="Chromosome"/>
</dbReference>
<evidence type="ECO:0000256" key="1">
    <source>
        <dbReference type="ARBA" id="ARBA00004651"/>
    </source>
</evidence>